<reference evidence="3 4" key="1">
    <citation type="submission" date="2019-01" db="EMBL/GenBank/DDBJ databases">
        <title>Sinorhodobacter populi sp. nov. isolated from the symptomatic bark tissue of Populus euramericana canker.</title>
        <authorList>
            <person name="Xu G."/>
        </authorList>
    </citation>
    <scope>NUCLEOTIDE SEQUENCE [LARGE SCALE GENOMIC DNA]</scope>
    <source>
        <strain evidence="3 4">07D10-4-3</strain>
    </source>
</reference>
<name>A0A443KKB3_9RHOB</name>
<reference evidence="3 4" key="2">
    <citation type="submission" date="2019-01" db="EMBL/GenBank/DDBJ databases">
        <authorList>
            <person name="Li Y."/>
        </authorList>
    </citation>
    <scope>NUCLEOTIDE SEQUENCE [LARGE SCALE GENOMIC DNA]</scope>
    <source>
        <strain evidence="3 4">07D10-4-3</strain>
    </source>
</reference>
<dbReference type="SUPFAM" id="SSF47090">
    <property type="entry name" value="PGBD-like"/>
    <property type="match status" value="1"/>
</dbReference>
<dbReference type="Gene3D" id="1.10.101.10">
    <property type="entry name" value="PGBD-like superfamily/PGBD"/>
    <property type="match status" value="1"/>
</dbReference>
<evidence type="ECO:0000259" key="2">
    <source>
        <dbReference type="Pfam" id="PF01471"/>
    </source>
</evidence>
<dbReference type="Proteomes" id="UP000284451">
    <property type="component" value="Unassembled WGS sequence"/>
</dbReference>
<evidence type="ECO:0000313" key="3">
    <source>
        <dbReference type="EMBL" id="RWR33176.1"/>
    </source>
</evidence>
<dbReference type="InterPro" id="IPR036366">
    <property type="entry name" value="PGBDSf"/>
</dbReference>
<keyword evidence="1" id="KW-0732">Signal</keyword>
<dbReference type="InterPro" id="IPR036365">
    <property type="entry name" value="PGBD-like_sf"/>
</dbReference>
<accession>A0A443KKB3</accession>
<dbReference type="InterPro" id="IPR002477">
    <property type="entry name" value="Peptidoglycan-bd-like"/>
</dbReference>
<sequence length="262" mass="28883">MARGNGMLKRKNRMALRVAALLSLALAPGAAFAQPPEVVQIANPLAQRLETRLKTGRDFGDWTAYRNKRTGKGQYSLAATTAVGPDGTPAMLLISCVESQPAVSVIFDGEGKIMPGLTRIELQLDNHPASGNLAAPLMGRDAVGIFDVRAFLLVQDMTKSRTMEVSLPGQEHSWRFGVEGLVDAIEYMQDQCRLSYQINIVQSELAQVQMQLRLKGYDMPATGLMDDQMKSATRAFQKKFGLPETGRLDQRTYDLMLHVINE</sequence>
<protein>
    <submittedName>
        <fullName evidence="3">Peptidoglycan-binding protein</fullName>
    </submittedName>
</protein>
<proteinExistence type="predicted"/>
<dbReference type="Pfam" id="PF01471">
    <property type="entry name" value="PG_binding_1"/>
    <property type="match status" value="1"/>
</dbReference>
<evidence type="ECO:0000256" key="1">
    <source>
        <dbReference type="SAM" id="SignalP"/>
    </source>
</evidence>
<organism evidence="3 4">
    <name type="scientific">Paenirhodobacter populi</name>
    <dbReference type="NCBI Taxonomy" id="2306993"/>
    <lineage>
        <taxon>Bacteria</taxon>
        <taxon>Pseudomonadati</taxon>
        <taxon>Pseudomonadota</taxon>
        <taxon>Alphaproteobacteria</taxon>
        <taxon>Rhodobacterales</taxon>
        <taxon>Rhodobacter group</taxon>
        <taxon>Paenirhodobacter</taxon>
    </lineage>
</organism>
<gene>
    <name evidence="3" type="ORF">D2T29_07415</name>
</gene>
<evidence type="ECO:0000313" key="4">
    <source>
        <dbReference type="Proteomes" id="UP000284451"/>
    </source>
</evidence>
<feature type="chain" id="PRO_5019477415" evidence="1">
    <location>
        <begin position="34"/>
        <end position="262"/>
    </location>
</feature>
<feature type="domain" description="Peptidoglycan binding-like" evidence="2">
    <location>
        <begin position="203"/>
        <end position="256"/>
    </location>
</feature>
<feature type="signal peptide" evidence="1">
    <location>
        <begin position="1"/>
        <end position="33"/>
    </location>
</feature>
<dbReference type="AlphaFoldDB" id="A0A443KKB3"/>
<comment type="caution">
    <text evidence="3">The sequence shown here is derived from an EMBL/GenBank/DDBJ whole genome shotgun (WGS) entry which is preliminary data.</text>
</comment>
<dbReference type="EMBL" id="SAUY01000007">
    <property type="protein sequence ID" value="RWR33176.1"/>
    <property type="molecule type" value="Genomic_DNA"/>
</dbReference>